<reference evidence="3" key="1">
    <citation type="submission" date="2021-01" db="UniProtKB">
        <authorList>
            <consortium name="EnsemblPlants"/>
        </authorList>
    </citation>
    <scope>IDENTIFICATION</scope>
</reference>
<evidence type="ECO:0000313" key="4">
    <source>
        <dbReference type="Proteomes" id="UP000594263"/>
    </source>
</evidence>
<dbReference type="InterPro" id="IPR036163">
    <property type="entry name" value="HMA_dom_sf"/>
</dbReference>
<feature type="domain" description="HMA" evidence="2">
    <location>
        <begin position="38"/>
        <end position="101"/>
    </location>
</feature>
<dbReference type="Proteomes" id="UP000594263">
    <property type="component" value="Unplaced"/>
</dbReference>
<protein>
    <recommendedName>
        <fullName evidence="2">HMA domain-containing protein</fullName>
    </recommendedName>
</protein>
<dbReference type="EnsemblPlants" id="Kaladp0536s0009.1.v1.1">
    <property type="protein sequence ID" value="Kaladp0536s0009.1.v1.1"/>
    <property type="gene ID" value="Kaladp0536s0009.v1.1"/>
</dbReference>
<feature type="compositionally biased region" description="Basic and acidic residues" evidence="1">
    <location>
        <begin position="1"/>
        <end position="34"/>
    </location>
</feature>
<name>A0A7N0VDG2_KALFE</name>
<sequence>MGDKKVGARKKEGDTKQVDAGKKEGDKKQVDAGNKEGGSSAVFKLDLHCEGCAKKLKKFVKHFPGVEGIETDCKSNKLTVTGKVDPAKLRNSLADKTKKKVELLTPLFPKKDNAPQKSNQKAADKPKTDKPIGADKPKEAPPKENEKPKEPVVVTVVFKTRLHCEGCINKIRKIVKKYKGVQEVSVDGAKDLVTVKGTMDVKVLQPYLKEKLRRDVEVIIPAKKEEKKEEKKEGKKGEEKKLSKDKKGDGNKGLMVEAPKMEMQYYGYLAGPSTSYWLGDGPMYEHSFGISTGGQYGHVVALPSPVPVEAGQDERYAIERYPYAYNVHAPQMFSEENPNACYIM</sequence>
<dbReference type="InterPro" id="IPR044594">
    <property type="entry name" value="HIPP01/3/5/6"/>
</dbReference>
<dbReference type="Gramene" id="Kaladp0536s0009.1.v1.1">
    <property type="protein sequence ID" value="Kaladp0536s0009.1.v1.1"/>
    <property type="gene ID" value="Kaladp0536s0009.v1.1"/>
</dbReference>
<dbReference type="GO" id="GO:0046872">
    <property type="term" value="F:metal ion binding"/>
    <property type="evidence" value="ECO:0007669"/>
    <property type="project" value="InterPro"/>
</dbReference>
<dbReference type="Pfam" id="PF00403">
    <property type="entry name" value="HMA"/>
    <property type="match status" value="2"/>
</dbReference>
<dbReference type="Gene3D" id="3.30.70.100">
    <property type="match status" value="2"/>
</dbReference>
<dbReference type="SUPFAM" id="SSF55008">
    <property type="entry name" value="HMA, heavy metal-associated domain"/>
    <property type="match status" value="2"/>
</dbReference>
<feature type="compositionally biased region" description="Basic and acidic residues" evidence="1">
    <location>
        <begin position="122"/>
        <end position="148"/>
    </location>
</feature>
<dbReference type="PANTHER" id="PTHR46413">
    <property type="entry name" value="HEAVY METAL-ASSOCIATED ISOPRENYLATED PLANT PROTEIN 6"/>
    <property type="match status" value="1"/>
</dbReference>
<organism evidence="3 4">
    <name type="scientific">Kalanchoe fedtschenkoi</name>
    <name type="common">Lavender scallops</name>
    <name type="synonym">South American air plant</name>
    <dbReference type="NCBI Taxonomy" id="63787"/>
    <lineage>
        <taxon>Eukaryota</taxon>
        <taxon>Viridiplantae</taxon>
        <taxon>Streptophyta</taxon>
        <taxon>Embryophyta</taxon>
        <taxon>Tracheophyta</taxon>
        <taxon>Spermatophyta</taxon>
        <taxon>Magnoliopsida</taxon>
        <taxon>eudicotyledons</taxon>
        <taxon>Gunneridae</taxon>
        <taxon>Pentapetalae</taxon>
        <taxon>Saxifragales</taxon>
        <taxon>Crassulaceae</taxon>
        <taxon>Kalanchoe</taxon>
    </lineage>
</organism>
<dbReference type="InterPro" id="IPR006121">
    <property type="entry name" value="HMA_dom"/>
</dbReference>
<feature type="compositionally biased region" description="Basic and acidic residues" evidence="1">
    <location>
        <begin position="225"/>
        <end position="250"/>
    </location>
</feature>
<proteinExistence type="predicted"/>
<dbReference type="CDD" id="cd00371">
    <property type="entry name" value="HMA"/>
    <property type="match status" value="2"/>
</dbReference>
<evidence type="ECO:0000256" key="1">
    <source>
        <dbReference type="SAM" id="MobiDB-lite"/>
    </source>
</evidence>
<feature type="region of interest" description="Disordered" evidence="1">
    <location>
        <begin position="225"/>
        <end position="253"/>
    </location>
</feature>
<dbReference type="PROSITE" id="PS50846">
    <property type="entry name" value="HMA_2"/>
    <property type="match status" value="2"/>
</dbReference>
<feature type="domain" description="HMA" evidence="2">
    <location>
        <begin position="153"/>
        <end position="220"/>
    </location>
</feature>
<feature type="region of interest" description="Disordered" evidence="1">
    <location>
        <begin position="104"/>
        <end position="148"/>
    </location>
</feature>
<evidence type="ECO:0000313" key="3">
    <source>
        <dbReference type="EnsemblPlants" id="Kaladp0536s0009.1.v1.1"/>
    </source>
</evidence>
<evidence type="ECO:0000259" key="2">
    <source>
        <dbReference type="PROSITE" id="PS50846"/>
    </source>
</evidence>
<accession>A0A7N0VDG2</accession>
<dbReference type="AlphaFoldDB" id="A0A7N0VDG2"/>
<keyword evidence="4" id="KW-1185">Reference proteome</keyword>
<dbReference type="PANTHER" id="PTHR46413:SF1">
    <property type="entry name" value="HEAVY METAL-ASSOCIATED ISOPRENYLATED PLANT PROTEIN 6"/>
    <property type="match status" value="1"/>
</dbReference>
<dbReference type="OMA" id="YPYNVHA"/>
<feature type="region of interest" description="Disordered" evidence="1">
    <location>
        <begin position="1"/>
        <end position="38"/>
    </location>
</feature>